<organism evidence="3">
    <name type="scientific">Myoviridae sp. ctQf419</name>
    <dbReference type="NCBI Taxonomy" id="2825102"/>
    <lineage>
        <taxon>Viruses</taxon>
        <taxon>Duplodnaviria</taxon>
        <taxon>Heunggongvirae</taxon>
        <taxon>Uroviricota</taxon>
        <taxon>Caudoviricetes</taxon>
    </lineage>
</organism>
<protein>
    <submittedName>
        <fullName evidence="3">Major capsid protein</fullName>
    </submittedName>
</protein>
<feature type="region of interest" description="Disordered" evidence="1">
    <location>
        <begin position="1"/>
        <end position="23"/>
    </location>
</feature>
<evidence type="ECO:0000256" key="1">
    <source>
        <dbReference type="SAM" id="MobiDB-lite"/>
    </source>
</evidence>
<dbReference type="Pfam" id="PF05065">
    <property type="entry name" value="Phage_capsid"/>
    <property type="match status" value="1"/>
</dbReference>
<proteinExistence type="predicted"/>
<sequence length="314" mass="34851">MVKPLNKASGVTSGTTLAGGGKLTPEQSDKFITTVVENSTFLKKVQHYKMASPERYIEMLNIGKRMLRKAGEGEEPASSASISTARRKLSTVEIILPIDISYSFLEDNIEKTKAEQTILDAIAKQFANDTEDLGWNGDDTKSDEFIKINNGWLALSRADSKTNKVDLTAVTDSPMKIMKAMLDAMPEKFKTKDIEFVCSSEFKDAYIEELTSRNTALGDKALTEAADIRYKGYLLNPRPYLSMYDIMLANPLNIAYGVQRDISIEFVKNPRKRMIEYTITARTDYEYAVAEAIVVTTGTPTSGTVESSEEPVVS</sequence>
<dbReference type="EMBL" id="BK016102">
    <property type="protein sequence ID" value="DAF94990.1"/>
    <property type="molecule type" value="Genomic_DNA"/>
</dbReference>
<name>A0A8S5UKT8_9CAUD</name>
<evidence type="ECO:0000259" key="2">
    <source>
        <dbReference type="Pfam" id="PF05065"/>
    </source>
</evidence>
<dbReference type="InterPro" id="IPR054612">
    <property type="entry name" value="Phage_capsid-like_C"/>
</dbReference>
<reference evidence="3" key="1">
    <citation type="journal article" date="2021" name="Proc. Natl. Acad. Sci. U.S.A.">
        <title>A Catalog of Tens of Thousands of Viruses from Human Metagenomes Reveals Hidden Associations with Chronic Diseases.</title>
        <authorList>
            <person name="Tisza M.J."/>
            <person name="Buck C.B."/>
        </authorList>
    </citation>
    <scope>NUCLEOTIDE SEQUENCE</scope>
    <source>
        <strain evidence="3">CtQf419</strain>
    </source>
</reference>
<accession>A0A8S5UKT8</accession>
<evidence type="ECO:0000313" key="3">
    <source>
        <dbReference type="EMBL" id="DAF94990.1"/>
    </source>
</evidence>
<dbReference type="SUPFAM" id="SSF56563">
    <property type="entry name" value="Major capsid protein gp5"/>
    <property type="match status" value="1"/>
</dbReference>
<feature type="domain" description="Phage capsid-like C-terminal" evidence="2">
    <location>
        <begin position="23"/>
        <end position="297"/>
    </location>
</feature>